<evidence type="ECO:0000313" key="3">
    <source>
        <dbReference type="RefSeq" id="XP_072601383.1"/>
    </source>
</evidence>
<organism evidence="2 3">
    <name type="scientific">Vulpes vulpes</name>
    <name type="common">Red fox</name>
    <dbReference type="NCBI Taxonomy" id="9627"/>
    <lineage>
        <taxon>Eukaryota</taxon>
        <taxon>Metazoa</taxon>
        <taxon>Chordata</taxon>
        <taxon>Craniata</taxon>
        <taxon>Vertebrata</taxon>
        <taxon>Euteleostomi</taxon>
        <taxon>Mammalia</taxon>
        <taxon>Eutheria</taxon>
        <taxon>Laurasiatheria</taxon>
        <taxon>Carnivora</taxon>
        <taxon>Caniformia</taxon>
        <taxon>Canidae</taxon>
        <taxon>Vulpes</taxon>
    </lineage>
</organism>
<keyword evidence="2" id="KW-1185">Reference proteome</keyword>
<feature type="compositionally biased region" description="Low complexity" evidence="1">
    <location>
        <begin position="157"/>
        <end position="169"/>
    </location>
</feature>
<evidence type="ECO:0000313" key="2">
    <source>
        <dbReference type="Proteomes" id="UP001652641"/>
    </source>
</evidence>
<gene>
    <name evidence="3" type="primary">LOC112929561</name>
</gene>
<name>A0ABM4ZFS4_VULVU</name>
<accession>A0ABM4ZFS4</accession>
<feature type="compositionally biased region" description="Low complexity" evidence="1">
    <location>
        <begin position="34"/>
        <end position="61"/>
    </location>
</feature>
<feature type="compositionally biased region" description="Low complexity" evidence="1">
    <location>
        <begin position="137"/>
        <end position="149"/>
    </location>
</feature>
<feature type="region of interest" description="Disordered" evidence="1">
    <location>
        <begin position="137"/>
        <end position="182"/>
    </location>
</feature>
<dbReference type="RefSeq" id="XP_072601383.1">
    <property type="nucleotide sequence ID" value="XM_072745282.1"/>
</dbReference>
<sequence>MGRAAPRPPTSRAAPCEGERAGTWPPAAPGCRLSGPGSRAPARGASSLASRAPPAATAEPAPLRASLAPVGFAPPPLLLSLFPPRSLHWGALLLASQRSCQDAKLEIEDSDALCAPEAPPSRGVVGGRTGRNLWAAAANPAARRASPSPSSSPAPSPARWRSPRPSLAPASPPRPSSPPSFFSSPLLSRVSLPLFSLSQTLERRPQDDNHIPGAPIFSNFPSQRSRGGAADPAQGGPCWRVRSLRGTKATRRLTGRPRALRSVPAAVNRAISGRLAPQEAGLPGGPPPTCPRPASPRSRGAGEPVGDPEWRSLGETEGCLRPGRRGPEMSGPLRQQQQNLQFIMELLYWLSEGGDSEDREIWISGFETSCGLFNLDTKDLGQSSAQEVSGTGSCWPPKPTQIASPSIFSEFGEMKFFFWIHQIFDDASKETSTPFG</sequence>
<protein>
    <submittedName>
        <fullName evidence="3">Uncharacterized protein</fullName>
    </submittedName>
</protein>
<dbReference type="GeneID" id="112929561"/>
<feature type="region of interest" description="Disordered" evidence="1">
    <location>
        <begin position="1"/>
        <end position="61"/>
    </location>
</feature>
<feature type="compositionally biased region" description="Pro residues" evidence="1">
    <location>
        <begin position="284"/>
        <end position="294"/>
    </location>
</feature>
<proteinExistence type="predicted"/>
<dbReference type="Proteomes" id="UP001652641">
    <property type="component" value="Chromosome 2"/>
</dbReference>
<reference evidence="2" key="1">
    <citation type="submission" date="2025-05" db="UniProtKB">
        <authorList>
            <consortium name="RefSeq"/>
        </authorList>
    </citation>
    <scope>NUCLEOTIDE SEQUENCE [LARGE SCALE GENOMIC DNA]</scope>
</reference>
<feature type="compositionally biased region" description="Low complexity" evidence="1">
    <location>
        <begin position="1"/>
        <end position="15"/>
    </location>
</feature>
<feature type="region of interest" description="Disordered" evidence="1">
    <location>
        <begin position="276"/>
        <end position="332"/>
    </location>
</feature>
<reference evidence="3" key="2">
    <citation type="submission" date="2025-08" db="UniProtKB">
        <authorList>
            <consortium name="RefSeq"/>
        </authorList>
    </citation>
    <scope>IDENTIFICATION</scope>
    <source>
        <tissue evidence="3">Cell line</tissue>
    </source>
</reference>
<evidence type="ECO:0000256" key="1">
    <source>
        <dbReference type="SAM" id="MobiDB-lite"/>
    </source>
</evidence>
<feature type="region of interest" description="Disordered" evidence="1">
    <location>
        <begin position="203"/>
        <end position="240"/>
    </location>
</feature>